<evidence type="ECO:0000313" key="1">
    <source>
        <dbReference type="EMBL" id="KAI3736220.1"/>
    </source>
</evidence>
<organism evidence="1 2">
    <name type="scientific">Arctium lappa</name>
    <name type="common">Greater burdock</name>
    <name type="synonym">Lappa major</name>
    <dbReference type="NCBI Taxonomy" id="4217"/>
    <lineage>
        <taxon>Eukaryota</taxon>
        <taxon>Viridiplantae</taxon>
        <taxon>Streptophyta</taxon>
        <taxon>Embryophyta</taxon>
        <taxon>Tracheophyta</taxon>
        <taxon>Spermatophyta</taxon>
        <taxon>Magnoliopsida</taxon>
        <taxon>eudicotyledons</taxon>
        <taxon>Gunneridae</taxon>
        <taxon>Pentapetalae</taxon>
        <taxon>asterids</taxon>
        <taxon>campanulids</taxon>
        <taxon>Asterales</taxon>
        <taxon>Asteraceae</taxon>
        <taxon>Carduoideae</taxon>
        <taxon>Cardueae</taxon>
        <taxon>Arctiinae</taxon>
        <taxon>Arctium</taxon>
    </lineage>
</organism>
<dbReference type="EMBL" id="CM042050">
    <property type="protein sequence ID" value="KAI3736220.1"/>
    <property type="molecule type" value="Genomic_DNA"/>
</dbReference>
<name>A0ACB9CPS2_ARCLA</name>
<reference evidence="1 2" key="2">
    <citation type="journal article" date="2022" name="Mol. Ecol. Resour.">
        <title>The genomes of chicory, endive, great burdock and yacon provide insights into Asteraceae paleo-polyploidization history and plant inulin production.</title>
        <authorList>
            <person name="Fan W."/>
            <person name="Wang S."/>
            <person name="Wang H."/>
            <person name="Wang A."/>
            <person name="Jiang F."/>
            <person name="Liu H."/>
            <person name="Zhao H."/>
            <person name="Xu D."/>
            <person name="Zhang Y."/>
        </authorList>
    </citation>
    <scope>NUCLEOTIDE SEQUENCE [LARGE SCALE GENOMIC DNA]</scope>
    <source>
        <strain evidence="2">cv. Niubang</strain>
    </source>
</reference>
<gene>
    <name evidence="1" type="ORF">L6452_15758</name>
</gene>
<evidence type="ECO:0000313" key="2">
    <source>
        <dbReference type="Proteomes" id="UP001055879"/>
    </source>
</evidence>
<keyword evidence="2" id="KW-1185">Reference proteome</keyword>
<dbReference type="Proteomes" id="UP001055879">
    <property type="component" value="Linkage Group LG04"/>
</dbReference>
<comment type="caution">
    <text evidence="1">The sequence shown here is derived from an EMBL/GenBank/DDBJ whole genome shotgun (WGS) entry which is preliminary data.</text>
</comment>
<accession>A0ACB9CPS2</accession>
<proteinExistence type="predicted"/>
<reference evidence="2" key="1">
    <citation type="journal article" date="2022" name="Mol. Ecol. Resour.">
        <title>The genomes of chicory, endive, great burdock and yacon provide insights into Asteraceae palaeo-polyploidization history and plant inulin production.</title>
        <authorList>
            <person name="Fan W."/>
            <person name="Wang S."/>
            <person name="Wang H."/>
            <person name="Wang A."/>
            <person name="Jiang F."/>
            <person name="Liu H."/>
            <person name="Zhao H."/>
            <person name="Xu D."/>
            <person name="Zhang Y."/>
        </authorList>
    </citation>
    <scope>NUCLEOTIDE SEQUENCE [LARGE SCALE GENOMIC DNA]</scope>
    <source>
        <strain evidence="2">cv. Niubang</strain>
    </source>
</reference>
<protein>
    <submittedName>
        <fullName evidence="1">Uncharacterized protein</fullName>
    </submittedName>
</protein>
<sequence>MYILIASRLECFISLHNPTCTIQTNATTNMLTVLENCRISPPPATVGERSLPLTFFDTIWLLFFPIHQVFFYEFPHSKQHFIQTVIPKLKHSLSITLQHFFPFASNLIVFPKPNHSTFARNPEIRHVEGDSVVVTFVESDLDFDDLTGNHPRECNKFYPLVPLLPRSTKVSDHVSIPLFSVQVTLFENSGFSIGLTNHHSLCDASTRFNFLKAWTSIARNGSDELFLSSGSLPLYDRVIKYPTILDEIHLNQPGIETIEAGYQAPQLDSHTDNVRATVVLTQTRINRLKKWLRTQQPSLEYVSSFSVACAFVWSCSAKSLPHIGDKTLGEDDIERFVCAVDWRSRFEPPIPQTYFGNCVGACITPTTKSTLLASEKGFLVAAELFGKALSETIKNKEGMLKEAETWLKKASEPMPSIGVSGTPKIKIYDVDFGWGRPKKHETVSLDYNRSISVNACKGSSTDIEIGLSLPSKQMDAFITIFNDELENTFSENE</sequence>